<dbReference type="SUPFAM" id="SSF52540">
    <property type="entry name" value="P-loop containing nucleoside triphosphate hydrolases"/>
    <property type="match status" value="1"/>
</dbReference>
<evidence type="ECO:0000313" key="1">
    <source>
        <dbReference type="EMBL" id="AIY41382.1"/>
    </source>
</evidence>
<sequence>MATMLLNVSSLTKSYGDRRAVDGISFQVRQGLTLYPN</sequence>
<dbReference type="AlphaFoldDB" id="A0A0A1FEW9"/>
<evidence type="ECO:0000313" key="2">
    <source>
        <dbReference type="Proteomes" id="UP000030302"/>
    </source>
</evidence>
<dbReference type="Proteomes" id="UP000030302">
    <property type="component" value="Chromosome"/>
</dbReference>
<dbReference type="HOGENOM" id="CLU_3342439_0_0_4"/>
<reference evidence="2" key="1">
    <citation type="journal article" date="2014" name="Soil Biol. Biochem.">
        <title>Structure and function of bacterial communities in ageing soils: Insights from the Mendocino ecological staircase.</title>
        <authorList>
            <person name="Uroz S."/>
            <person name="Tech J.J."/>
            <person name="Sawaya N.A."/>
            <person name="Frey-Klett P."/>
            <person name="Leveau J.H.J."/>
        </authorList>
    </citation>
    <scope>NUCLEOTIDE SEQUENCE [LARGE SCALE GENOMIC DNA]</scope>
    <source>
        <strain evidence="2">Cal35</strain>
    </source>
</reference>
<organism evidence="1 2">
    <name type="scientific">Collimonas arenae</name>
    <dbReference type="NCBI Taxonomy" id="279058"/>
    <lineage>
        <taxon>Bacteria</taxon>
        <taxon>Pseudomonadati</taxon>
        <taxon>Pseudomonadota</taxon>
        <taxon>Betaproteobacteria</taxon>
        <taxon>Burkholderiales</taxon>
        <taxon>Oxalobacteraceae</taxon>
        <taxon>Collimonas</taxon>
    </lineage>
</organism>
<accession>A0A0A1FEW9</accession>
<dbReference type="EMBL" id="CP009962">
    <property type="protein sequence ID" value="AIY41382.1"/>
    <property type="molecule type" value="Genomic_DNA"/>
</dbReference>
<proteinExistence type="predicted"/>
<protein>
    <submittedName>
        <fullName evidence="1">Uncharacterized protein</fullName>
    </submittedName>
</protein>
<name>A0A0A1FEW9_9BURK</name>
<dbReference type="InterPro" id="IPR027417">
    <property type="entry name" value="P-loop_NTPase"/>
</dbReference>
<keyword evidence="2" id="KW-1185">Reference proteome</keyword>
<dbReference type="KEGG" id="care:LT85_2224"/>
<gene>
    <name evidence="1" type="ORF">LT85_2224</name>
</gene>